<gene>
    <name evidence="4" type="ORF">D3P09_19450</name>
</gene>
<dbReference type="SUPFAM" id="SSF55729">
    <property type="entry name" value="Acyl-CoA N-acyltransferases (Nat)"/>
    <property type="match status" value="1"/>
</dbReference>
<proteinExistence type="predicted"/>
<dbReference type="PROSITE" id="PS51186">
    <property type="entry name" value="GNAT"/>
    <property type="match status" value="1"/>
</dbReference>
<dbReference type="AlphaFoldDB" id="A0A3A6PIX3"/>
<dbReference type="Gene3D" id="3.40.630.30">
    <property type="match status" value="1"/>
</dbReference>
<comment type="caution">
    <text evidence="4">The sequence shown here is derived from an EMBL/GenBank/DDBJ whole genome shotgun (WGS) entry which is preliminary data.</text>
</comment>
<dbReference type="PANTHER" id="PTHR43420">
    <property type="entry name" value="ACETYLTRANSFERASE"/>
    <property type="match status" value="1"/>
</dbReference>
<name>A0A3A6PIX3_9BACL</name>
<reference evidence="4 5" key="1">
    <citation type="submission" date="2018-09" db="EMBL/GenBank/DDBJ databases">
        <title>Paenibacillus aracenensis nov. sp. isolated from a cave in southern Spain.</title>
        <authorList>
            <person name="Jurado V."/>
            <person name="Gutierrez-Patricio S."/>
            <person name="Gonzalez-Pimentel J.L."/>
            <person name="Miller A.Z."/>
            <person name="Laiz L."/>
            <person name="Saiz-Jimenez C."/>
        </authorList>
    </citation>
    <scope>NUCLEOTIDE SEQUENCE [LARGE SCALE GENOMIC DNA]</scope>
    <source>
        <strain evidence="4 5">JCM 19203</strain>
    </source>
</reference>
<dbReference type="GO" id="GO:0016747">
    <property type="term" value="F:acyltransferase activity, transferring groups other than amino-acyl groups"/>
    <property type="evidence" value="ECO:0007669"/>
    <property type="project" value="InterPro"/>
</dbReference>
<evidence type="ECO:0000313" key="5">
    <source>
        <dbReference type="Proteomes" id="UP000267798"/>
    </source>
</evidence>
<dbReference type="EMBL" id="QXQB01000004">
    <property type="protein sequence ID" value="RJX38239.1"/>
    <property type="molecule type" value="Genomic_DNA"/>
</dbReference>
<keyword evidence="2" id="KW-0012">Acyltransferase</keyword>
<evidence type="ECO:0000256" key="1">
    <source>
        <dbReference type="ARBA" id="ARBA00022679"/>
    </source>
</evidence>
<evidence type="ECO:0000313" key="4">
    <source>
        <dbReference type="EMBL" id="RJX38239.1"/>
    </source>
</evidence>
<keyword evidence="5" id="KW-1185">Reference proteome</keyword>
<dbReference type="RefSeq" id="WP_120113056.1">
    <property type="nucleotide sequence ID" value="NZ_QXQB01000004.1"/>
</dbReference>
<feature type="domain" description="N-acetyltransferase" evidence="3">
    <location>
        <begin position="98"/>
        <end position="251"/>
    </location>
</feature>
<organism evidence="4 5">
    <name type="scientific">Paenibacillus pinisoli</name>
    <dbReference type="NCBI Taxonomy" id="1276110"/>
    <lineage>
        <taxon>Bacteria</taxon>
        <taxon>Bacillati</taxon>
        <taxon>Bacillota</taxon>
        <taxon>Bacilli</taxon>
        <taxon>Bacillales</taxon>
        <taxon>Paenibacillaceae</taxon>
        <taxon>Paenibacillus</taxon>
    </lineage>
</organism>
<dbReference type="Pfam" id="PF24553">
    <property type="entry name" value="Rv0428c_C"/>
    <property type="match status" value="1"/>
</dbReference>
<protein>
    <submittedName>
        <fullName evidence="4">GNAT family N-acetyltransferase</fullName>
    </submittedName>
</protein>
<accession>A0A3A6PIX3</accession>
<dbReference type="Proteomes" id="UP000267798">
    <property type="component" value="Unassembled WGS sequence"/>
</dbReference>
<dbReference type="OrthoDB" id="9805924at2"/>
<evidence type="ECO:0000256" key="2">
    <source>
        <dbReference type="ARBA" id="ARBA00023315"/>
    </source>
</evidence>
<keyword evidence="1 4" id="KW-0808">Transferase</keyword>
<dbReference type="InterPro" id="IPR050680">
    <property type="entry name" value="YpeA/RimI_acetyltransf"/>
</dbReference>
<evidence type="ECO:0000259" key="3">
    <source>
        <dbReference type="PROSITE" id="PS51186"/>
    </source>
</evidence>
<dbReference type="PANTHER" id="PTHR43420:SF12">
    <property type="entry name" value="N-ACETYLTRANSFERASE DOMAIN-CONTAINING PROTEIN"/>
    <property type="match status" value="1"/>
</dbReference>
<dbReference type="InterPro" id="IPR056935">
    <property type="entry name" value="Rv0428c-like_C"/>
</dbReference>
<dbReference type="InterPro" id="IPR016181">
    <property type="entry name" value="Acyl_CoA_acyltransferase"/>
</dbReference>
<dbReference type="InterPro" id="IPR000182">
    <property type="entry name" value="GNAT_dom"/>
</dbReference>
<sequence>MQERKLGNRRIEELSLNGWPALQTILQDGWLLRFTEGYTKRSNSVQPIYGFSGDLDRQIGRCEELYRAQGQPVVFKITPFAEPGTLDARLEELGYERIDHTLVKTASIDELPEPRYGEGFHWSAELTDEWLEAIVRLQGLSDRARDTTRRMLAGQPLRRAFGLFKRGDVPVAAGMVVLEEGYAGLYDIVTDASERGRGYGEALTLGLLGWAGEHGARMAYLLVVKSNAAANRLYDKFGFMTQYEYWYRVKK</sequence>
<dbReference type="CDD" id="cd04301">
    <property type="entry name" value="NAT_SF"/>
    <property type="match status" value="1"/>
</dbReference>